<keyword evidence="4" id="KW-1185">Reference proteome</keyword>
<keyword evidence="1" id="KW-1133">Transmembrane helix</keyword>
<organism evidence="3 4">
    <name type="scientific">Pseudoalteromonas maricaloris</name>
    <dbReference type="NCBI Taxonomy" id="184924"/>
    <lineage>
        <taxon>Bacteria</taxon>
        <taxon>Pseudomonadati</taxon>
        <taxon>Pseudomonadota</taxon>
        <taxon>Gammaproteobacteria</taxon>
        <taxon>Alteromonadales</taxon>
        <taxon>Pseudoalteromonadaceae</taxon>
        <taxon>Pseudoalteromonas</taxon>
    </lineage>
</organism>
<feature type="transmembrane region" description="Helical" evidence="1">
    <location>
        <begin position="87"/>
        <end position="102"/>
    </location>
</feature>
<evidence type="ECO:0000313" key="3">
    <source>
        <dbReference type="EMBL" id="WOX31352.1"/>
    </source>
</evidence>
<keyword evidence="1" id="KW-0812">Transmembrane</keyword>
<feature type="transmembrane region" description="Helical" evidence="1">
    <location>
        <begin position="226"/>
        <end position="243"/>
    </location>
</feature>
<dbReference type="InterPro" id="IPR052529">
    <property type="entry name" value="Bact_Transport_Assoc"/>
</dbReference>
<dbReference type="Proteomes" id="UP001304419">
    <property type="component" value="Chromosome 2"/>
</dbReference>
<feature type="domain" description="DUF418" evidence="2">
    <location>
        <begin position="209"/>
        <end position="359"/>
    </location>
</feature>
<dbReference type="RefSeq" id="WP_223193529.1">
    <property type="nucleotide sequence ID" value="NZ_CBCSDF010000001.1"/>
</dbReference>
<keyword evidence="1" id="KW-0472">Membrane</keyword>
<dbReference type="Pfam" id="PF04235">
    <property type="entry name" value="DUF418"/>
    <property type="match status" value="1"/>
</dbReference>
<feature type="transmembrane region" description="Helical" evidence="1">
    <location>
        <begin position="323"/>
        <end position="345"/>
    </location>
</feature>
<dbReference type="PANTHER" id="PTHR30590:SF2">
    <property type="entry name" value="INNER MEMBRANE PROTEIN"/>
    <property type="match status" value="1"/>
</dbReference>
<reference evidence="3 4" key="1">
    <citation type="submission" date="2023-10" db="EMBL/GenBank/DDBJ databases">
        <title>To unveil natural product biosynthetic capacity in Pseudoalteromonas.</title>
        <authorList>
            <person name="Wang J."/>
        </authorList>
    </citation>
    <scope>NUCLEOTIDE SEQUENCE [LARGE SCALE GENOMIC DNA]</scope>
    <source>
        <strain evidence="3 4">DSM 15914</strain>
    </source>
</reference>
<evidence type="ECO:0000256" key="1">
    <source>
        <dbReference type="SAM" id="Phobius"/>
    </source>
</evidence>
<protein>
    <submittedName>
        <fullName evidence="3">DUF418 domain-containing protein</fullName>
    </submittedName>
</protein>
<evidence type="ECO:0000313" key="4">
    <source>
        <dbReference type="Proteomes" id="UP001304419"/>
    </source>
</evidence>
<feature type="transmembrane region" description="Helical" evidence="1">
    <location>
        <begin position="131"/>
        <end position="149"/>
    </location>
</feature>
<proteinExistence type="predicted"/>
<feature type="transmembrane region" description="Helical" evidence="1">
    <location>
        <begin position="182"/>
        <end position="205"/>
    </location>
</feature>
<dbReference type="InterPro" id="IPR007349">
    <property type="entry name" value="DUF418"/>
</dbReference>
<feature type="transmembrane region" description="Helical" evidence="1">
    <location>
        <begin position="255"/>
        <end position="275"/>
    </location>
</feature>
<feature type="transmembrane region" description="Helical" evidence="1">
    <location>
        <begin position="287"/>
        <end position="311"/>
    </location>
</feature>
<dbReference type="PANTHER" id="PTHR30590">
    <property type="entry name" value="INNER MEMBRANE PROTEIN"/>
    <property type="match status" value="1"/>
</dbReference>
<gene>
    <name evidence="3" type="ORF">R5H13_20655</name>
</gene>
<name>A0ABZ0MJK5_9GAMM</name>
<sequence length="365" mass="41520">MNRIIAMDAIRGFALLGLLSMNMVHMANFELGYVPAQTAHYLDPFLAMVNSIFFDGRFRTLFAMLFGAALCIQVAKTDDQSIARHRLTWLMIFGVLHGVLIWPGDILFNYALSGLVALKFIDASDQKLNRYAIGLILVPSIAISLLLLIDPEPQINRTSEVYLEFLQQIPESYLELLTLNGLYFIIISLLIPVITLWYTAGLMLLGMRLYRSGMFDLERTEPVHKINLFAVIAIILSFVGFVLERKLGVEFFEGIDWILAVPVALFYVVVIKAAMRGTKHQLWSLQCVGRLALSLYLLQSMVFVCYFYFINPSAISIWERVDYFAAFVIASIIQLALAVVYCKLFKQGPFEKLLKVLVLRRARYD</sequence>
<evidence type="ECO:0000259" key="2">
    <source>
        <dbReference type="Pfam" id="PF04235"/>
    </source>
</evidence>
<accession>A0ABZ0MJK5</accession>
<dbReference type="EMBL" id="CP137579">
    <property type="protein sequence ID" value="WOX31352.1"/>
    <property type="molecule type" value="Genomic_DNA"/>
</dbReference>